<name>A0ABQ9USE5_SAGOE</name>
<protein>
    <recommendedName>
        <fullName evidence="1">CRC domain-containing protein</fullName>
    </recommendedName>
</protein>
<evidence type="ECO:0000313" key="2">
    <source>
        <dbReference type="EMBL" id="KAK2099991.1"/>
    </source>
</evidence>
<reference evidence="2 3" key="1">
    <citation type="submission" date="2023-05" db="EMBL/GenBank/DDBJ databases">
        <title>B98-5 Cell Line De Novo Hybrid Assembly: An Optical Mapping Approach.</title>
        <authorList>
            <person name="Kananen K."/>
            <person name="Auerbach J.A."/>
            <person name="Kautto E."/>
            <person name="Blachly J.S."/>
        </authorList>
    </citation>
    <scope>NUCLEOTIDE SEQUENCE [LARGE SCALE GENOMIC DNA]</scope>
    <source>
        <strain evidence="2">B95-8</strain>
        <tissue evidence="2">Cell line</tissue>
    </source>
</reference>
<evidence type="ECO:0000313" key="3">
    <source>
        <dbReference type="Proteomes" id="UP001266305"/>
    </source>
</evidence>
<feature type="domain" description="CRC" evidence="1">
    <location>
        <begin position="41"/>
        <end position="136"/>
    </location>
</feature>
<dbReference type="EMBL" id="JASSZA010000010">
    <property type="protein sequence ID" value="KAK2099991.1"/>
    <property type="molecule type" value="Genomic_DNA"/>
</dbReference>
<dbReference type="PANTHER" id="PTHR12446:SF22">
    <property type="entry name" value="TESMIN"/>
    <property type="match status" value="1"/>
</dbReference>
<gene>
    <name evidence="2" type="ORF">P7K49_021339</name>
</gene>
<evidence type="ECO:0000259" key="1">
    <source>
        <dbReference type="PROSITE" id="PS51634"/>
    </source>
</evidence>
<feature type="non-terminal residue" evidence="2">
    <location>
        <position position="136"/>
    </location>
</feature>
<dbReference type="InterPro" id="IPR005172">
    <property type="entry name" value="CRC"/>
</dbReference>
<accession>A0ABQ9USE5</accession>
<dbReference type="PANTHER" id="PTHR12446">
    <property type="entry name" value="TESMIN/TSO1-RELATED"/>
    <property type="match status" value="1"/>
</dbReference>
<dbReference type="Proteomes" id="UP001266305">
    <property type="component" value="Unassembled WGS sequence"/>
</dbReference>
<organism evidence="2 3">
    <name type="scientific">Saguinus oedipus</name>
    <name type="common">Cotton-top tamarin</name>
    <name type="synonym">Oedipomidas oedipus</name>
    <dbReference type="NCBI Taxonomy" id="9490"/>
    <lineage>
        <taxon>Eukaryota</taxon>
        <taxon>Metazoa</taxon>
        <taxon>Chordata</taxon>
        <taxon>Craniata</taxon>
        <taxon>Vertebrata</taxon>
        <taxon>Euteleostomi</taxon>
        <taxon>Mammalia</taxon>
        <taxon>Eutheria</taxon>
        <taxon>Euarchontoglires</taxon>
        <taxon>Primates</taxon>
        <taxon>Haplorrhini</taxon>
        <taxon>Platyrrhini</taxon>
        <taxon>Cebidae</taxon>
        <taxon>Callitrichinae</taxon>
        <taxon>Saguinus</taxon>
    </lineage>
</organism>
<dbReference type="PROSITE" id="PS51634">
    <property type="entry name" value="CRC"/>
    <property type="match status" value="1"/>
</dbReference>
<keyword evidence="3" id="KW-1185">Reference proteome</keyword>
<proteinExistence type="predicted"/>
<dbReference type="InterPro" id="IPR028307">
    <property type="entry name" value="Lin-54_fam"/>
</dbReference>
<sequence>MAFTMFLQHRGKFPSAALWDWEAEHHNSHSTAAKLTGARGEGSRANVENELEVLFKHCDCFTSGDFCNNCNCNNCCNNLHHEIERFKAIKACLGRDPEAFQPKIGKGQLGNVRPRHSKGGNCRRLDCLRNYCECQE</sequence>
<comment type="caution">
    <text evidence="2">The sequence shown here is derived from an EMBL/GenBank/DDBJ whole genome shotgun (WGS) entry which is preliminary data.</text>
</comment>